<proteinExistence type="predicted"/>
<feature type="domain" description="Bacterial bifunctional deaminase-reductase C-terminal" evidence="4">
    <location>
        <begin position="4"/>
        <end position="112"/>
    </location>
</feature>
<evidence type="ECO:0000313" key="5">
    <source>
        <dbReference type="EMBL" id="EPA04898.1"/>
    </source>
</evidence>
<keyword evidence="2" id="KW-0521">NADP</keyword>
<gene>
    <name evidence="5" type="ORF">BG20_I1304</name>
</gene>
<keyword evidence="6" id="KW-1185">Reference proteome</keyword>
<dbReference type="GO" id="GO:0009231">
    <property type="term" value="P:riboflavin biosynthetic process"/>
    <property type="evidence" value="ECO:0007669"/>
    <property type="project" value="InterPro"/>
</dbReference>
<name>S2E1X6_9ARCH</name>
<comment type="pathway">
    <text evidence="1">Cofactor biosynthesis; riboflavin biosynthesis.</text>
</comment>
<dbReference type="Pfam" id="PF01872">
    <property type="entry name" value="RibD_C"/>
    <property type="match status" value="1"/>
</dbReference>
<reference evidence="5 6" key="1">
    <citation type="journal article" date="2012" name="J. Bacteriol.">
        <title>Genome Sequence of "Candidatus Nitrosoarchaeum limnia" BG20, a Low-Salinity Ammonia-Oxidizing Archaeon from the San Francisco Bay Estuary.</title>
        <authorList>
            <person name="Mosier A.C."/>
            <person name="Allen E.E."/>
            <person name="Kim M."/>
            <person name="Ferriera S."/>
            <person name="Francis C.A."/>
        </authorList>
    </citation>
    <scope>NUCLEOTIDE SEQUENCE [LARGE SCALE GENOMIC DNA]</scope>
    <source>
        <strain evidence="5 6">BG20</strain>
    </source>
</reference>
<evidence type="ECO:0000256" key="1">
    <source>
        <dbReference type="ARBA" id="ARBA00005104"/>
    </source>
</evidence>
<sequence length="117" mass="13289">MSRKISNENLKKLNKFPVEIIMSGENLVNIKSLMTSLSKRKIKTILVEGGGTVNWQFIQNKIFDEIFITISPFIIGGTDAITFVQGKGFDKIIKSPQLRLNSIKKLENHLVLHYTKV</sequence>
<evidence type="ECO:0000313" key="6">
    <source>
        <dbReference type="Proteomes" id="UP000014065"/>
    </source>
</evidence>
<organism evidence="5 6">
    <name type="scientific">Candidatus Nitrosarchaeum limnium BG20</name>
    <dbReference type="NCBI Taxonomy" id="859192"/>
    <lineage>
        <taxon>Archaea</taxon>
        <taxon>Nitrososphaerota</taxon>
        <taxon>Nitrososphaeria</taxon>
        <taxon>Nitrosopumilales</taxon>
        <taxon>Nitrosopumilaceae</taxon>
        <taxon>Nitrosarchaeum</taxon>
    </lineage>
</organism>
<dbReference type="InterPro" id="IPR050765">
    <property type="entry name" value="Riboflavin_Biosynth_HTPR"/>
</dbReference>
<dbReference type="PANTHER" id="PTHR38011">
    <property type="entry name" value="DIHYDROFOLATE REDUCTASE FAMILY PROTEIN (AFU_ORTHOLOGUE AFUA_8G06820)"/>
    <property type="match status" value="1"/>
</dbReference>
<dbReference type="Proteomes" id="UP000014065">
    <property type="component" value="Unassembled WGS sequence"/>
</dbReference>
<dbReference type="GO" id="GO:0008703">
    <property type="term" value="F:5-amino-6-(5-phosphoribosylamino)uracil reductase activity"/>
    <property type="evidence" value="ECO:0007669"/>
    <property type="project" value="InterPro"/>
</dbReference>
<dbReference type="SUPFAM" id="SSF53597">
    <property type="entry name" value="Dihydrofolate reductase-like"/>
    <property type="match status" value="1"/>
</dbReference>
<evidence type="ECO:0000256" key="3">
    <source>
        <dbReference type="ARBA" id="ARBA00023002"/>
    </source>
</evidence>
<evidence type="ECO:0000256" key="2">
    <source>
        <dbReference type="ARBA" id="ARBA00022857"/>
    </source>
</evidence>
<dbReference type="PANTHER" id="PTHR38011:SF7">
    <property type="entry name" value="2,5-DIAMINO-6-RIBOSYLAMINO-4(3H)-PYRIMIDINONE 5'-PHOSPHATE REDUCTASE"/>
    <property type="match status" value="1"/>
</dbReference>
<accession>S2E1X6</accession>
<protein>
    <recommendedName>
        <fullName evidence="4">Bacterial bifunctional deaminase-reductase C-terminal domain-containing protein</fullName>
    </recommendedName>
</protein>
<dbReference type="AlphaFoldDB" id="S2E1X6"/>
<dbReference type="Gene3D" id="3.40.430.10">
    <property type="entry name" value="Dihydrofolate Reductase, subunit A"/>
    <property type="match status" value="1"/>
</dbReference>
<dbReference type="InterPro" id="IPR002734">
    <property type="entry name" value="RibDG_C"/>
</dbReference>
<evidence type="ECO:0000259" key="4">
    <source>
        <dbReference type="Pfam" id="PF01872"/>
    </source>
</evidence>
<comment type="caution">
    <text evidence="5">The sequence shown here is derived from an EMBL/GenBank/DDBJ whole genome shotgun (WGS) entry which is preliminary data.</text>
</comment>
<dbReference type="InterPro" id="IPR024072">
    <property type="entry name" value="DHFR-like_dom_sf"/>
</dbReference>
<keyword evidence="3" id="KW-0560">Oxidoreductase</keyword>
<dbReference type="EMBL" id="AHJG01000241">
    <property type="protein sequence ID" value="EPA04898.1"/>
    <property type="molecule type" value="Genomic_DNA"/>
</dbReference>
<dbReference type="PATRIC" id="fig|859192.6.peg.1816"/>